<keyword evidence="2" id="KW-0378">Hydrolase</keyword>
<dbReference type="PANTHER" id="PTHR43689:SF8">
    <property type="entry name" value="ALPHA_BETA-HYDROLASES SUPERFAMILY PROTEIN"/>
    <property type="match status" value="1"/>
</dbReference>
<protein>
    <submittedName>
        <fullName evidence="2">Alpha/beta hydrolase fold protein</fullName>
    </submittedName>
</protein>
<dbReference type="GO" id="GO:0016787">
    <property type="term" value="F:hydrolase activity"/>
    <property type="evidence" value="ECO:0007669"/>
    <property type="project" value="UniProtKB-KW"/>
</dbReference>
<comment type="caution">
    <text evidence="2">The sequence shown here is derived from an EMBL/GenBank/DDBJ whole genome shotgun (WGS) entry which is preliminary data.</text>
</comment>
<dbReference type="InterPro" id="IPR029058">
    <property type="entry name" value="AB_hydrolase_fold"/>
</dbReference>
<name>A0A158IWM6_9BURK</name>
<evidence type="ECO:0000259" key="1">
    <source>
        <dbReference type="Pfam" id="PF00561"/>
    </source>
</evidence>
<dbReference type="Proteomes" id="UP000054977">
    <property type="component" value="Unassembled WGS sequence"/>
</dbReference>
<organism evidence="2 3">
    <name type="scientific">Caballeronia humi</name>
    <dbReference type="NCBI Taxonomy" id="326474"/>
    <lineage>
        <taxon>Bacteria</taxon>
        <taxon>Pseudomonadati</taxon>
        <taxon>Pseudomonadota</taxon>
        <taxon>Betaproteobacteria</taxon>
        <taxon>Burkholderiales</taxon>
        <taxon>Burkholderiaceae</taxon>
        <taxon>Caballeronia</taxon>
    </lineage>
</organism>
<dbReference type="OrthoDB" id="5853561at2"/>
<dbReference type="Pfam" id="PF00561">
    <property type="entry name" value="Abhydrolase_1"/>
    <property type="match status" value="1"/>
</dbReference>
<dbReference type="SUPFAM" id="SSF53474">
    <property type="entry name" value="alpha/beta-Hydrolases"/>
    <property type="match status" value="1"/>
</dbReference>
<evidence type="ECO:0000313" key="3">
    <source>
        <dbReference type="Proteomes" id="UP000054977"/>
    </source>
</evidence>
<evidence type="ECO:0000313" key="2">
    <source>
        <dbReference type="EMBL" id="SAL60673.1"/>
    </source>
</evidence>
<dbReference type="PRINTS" id="PR00111">
    <property type="entry name" value="ABHYDROLASE"/>
</dbReference>
<dbReference type="Gene3D" id="3.40.50.1820">
    <property type="entry name" value="alpha/beta hydrolase"/>
    <property type="match status" value="1"/>
</dbReference>
<reference evidence="2" key="1">
    <citation type="submission" date="2016-01" db="EMBL/GenBank/DDBJ databases">
        <authorList>
            <person name="Peeters C."/>
        </authorList>
    </citation>
    <scope>NUCLEOTIDE SEQUENCE [LARGE SCALE GENOMIC DNA]</scope>
    <source>
        <strain evidence="2">LMG 22934</strain>
    </source>
</reference>
<dbReference type="PANTHER" id="PTHR43689">
    <property type="entry name" value="HYDROLASE"/>
    <property type="match status" value="1"/>
</dbReference>
<proteinExistence type="predicted"/>
<gene>
    <name evidence="2" type="ORF">AWB65_05485</name>
</gene>
<dbReference type="EMBL" id="FCNW02000045">
    <property type="protein sequence ID" value="SAL60673.1"/>
    <property type="molecule type" value="Genomic_DNA"/>
</dbReference>
<dbReference type="InterPro" id="IPR000073">
    <property type="entry name" value="AB_hydrolase_1"/>
</dbReference>
<accession>A0A158IWM6</accession>
<feature type="domain" description="AB hydrolase-1" evidence="1">
    <location>
        <begin position="67"/>
        <end position="307"/>
    </location>
</feature>
<dbReference type="RefSeq" id="WP_087670149.1">
    <property type="nucleotide sequence ID" value="NZ_FCNW02000045.1"/>
</dbReference>
<dbReference type="STRING" id="326474.AWB65_05485"/>
<keyword evidence="3" id="KW-1185">Reference proteome</keyword>
<sequence length="335" mass="35852">MTVSFKKDSSRTSVTVGAAAAVAVAAVAAALWNAHKARRAEREHPPAGAFLDVEGVRLHYVERGEGPPVVLLHGNAVMLQDFDGSGLINALAARHRVISFDRPGFGYSERPRDRLWTAAAQAALFMKALKQLDVEQPVVVGHSWGTLAALDMAVQFPADIRGLVLISGYYYPTIRLDAAMSAPLALPIIGDAMRYTLSPVTGRLLIKQSVKAMFSPAATPRSFTDAVPHEMVLRPSQLRAEGEDGTLMVSSAARLKRHYGELRLPIHIFAGAADKVVDVDAHSRRLHRDVPQSSLTVVPDAGHMVHYAAAANIAATVEAVSGADVLEAPLLAATR</sequence>
<dbReference type="AlphaFoldDB" id="A0A158IWM6"/>